<keyword evidence="7 19" id="KW-0645">Protease</keyword>
<feature type="binding site" evidence="16">
    <location>
        <position position="132"/>
    </location>
    <ligand>
        <name>substrate</name>
    </ligand>
</feature>
<name>A0A1I6HMR1_9GAMM</name>
<dbReference type="InterPro" id="IPR001478">
    <property type="entry name" value="PDZ"/>
</dbReference>
<evidence type="ECO:0000256" key="10">
    <source>
        <dbReference type="ARBA" id="ARBA00022764"/>
    </source>
</evidence>
<dbReference type="SUPFAM" id="SSF50494">
    <property type="entry name" value="Trypsin-like serine proteases"/>
    <property type="match status" value="1"/>
</dbReference>
<dbReference type="GO" id="GO:0042597">
    <property type="term" value="C:periplasmic space"/>
    <property type="evidence" value="ECO:0007669"/>
    <property type="project" value="UniProtKB-SubCell"/>
</dbReference>
<evidence type="ECO:0000256" key="11">
    <source>
        <dbReference type="ARBA" id="ARBA00022801"/>
    </source>
</evidence>
<keyword evidence="12" id="KW-0720">Serine protease</keyword>
<dbReference type="Pfam" id="PF13180">
    <property type="entry name" value="PDZ_2"/>
    <property type="match status" value="2"/>
</dbReference>
<dbReference type="Gene3D" id="2.30.42.10">
    <property type="match status" value="2"/>
</dbReference>
<keyword evidence="13" id="KW-0346">Stress response</keyword>
<proteinExistence type="inferred from homology"/>
<gene>
    <name evidence="19" type="ORF">SAMN04488073_2786</name>
</gene>
<organism evidence="19 20">
    <name type="scientific">Marinobacter gudaonensis</name>
    <dbReference type="NCBI Taxonomy" id="375760"/>
    <lineage>
        <taxon>Bacteria</taxon>
        <taxon>Pseudomonadati</taxon>
        <taxon>Pseudomonadota</taxon>
        <taxon>Gammaproteobacteria</taxon>
        <taxon>Pseudomonadales</taxon>
        <taxon>Marinobacteraceae</taxon>
        <taxon>Marinobacter</taxon>
    </lineage>
</organism>
<feature type="compositionally biased region" description="Low complexity" evidence="17">
    <location>
        <begin position="386"/>
        <end position="405"/>
    </location>
</feature>
<evidence type="ECO:0000256" key="12">
    <source>
        <dbReference type="ARBA" id="ARBA00022825"/>
    </source>
</evidence>
<comment type="similarity">
    <text evidence="4">Belongs to the peptidase S1C family.</text>
</comment>
<comment type="subcellular location">
    <subcellularLocation>
        <location evidence="3">Periplasm</location>
    </subcellularLocation>
</comment>
<evidence type="ECO:0000256" key="1">
    <source>
        <dbReference type="ARBA" id="ARBA00001772"/>
    </source>
</evidence>
<feature type="domain" description="PDZ" evidence="18">
    <location>
        <begin position="292"/>
        <end position="345"/>
    </location>
</feature>
<keyword evidence="10" id="KW-0574">Periplasm</keyword>
<keyword evidence="8" id="KW-0732">Signal</keyword>
<dbReference type="PANTHER" id="PTHR22939">
    <property type="entry name" value="SERINE PROTEASE FAMILY S1C HTRA-RELATED"/>
    <property type="match status" value="1"/>
</dbReference>
<feature type="binding site" evidence="16">
    <location>
        <begin position="234"/>
        <end position="236"/>
    </location>
    <ligand>
        <name>substrate</name>
    </ligand>
</feature>
<dbReference type="CDD" id="cd10839">
    <property type="entry name" value="cpPDZ1_DegP-like"/>
    <property type="match status" value="1"/>
</dbReference>
<dbReference type="PROSITE" id="PS50106">
    <property type="entry name" value="PDZ"/>
    <property type="match status" value="2"/>
</dbReference>
<dbReference type="STRING" id="375760.SAMN04488073_2786"/>
<evidence type="ECO:0000256" key="8">
    <source>
        <dbReference type="ARBA" id="ARBA00022729"/>
    </source>
</evidence>
<evidence type="ECO:0000256" key="7">
    <source>
        <dbReference type="ARBA" id="ARBA00022670"/>
    </source>
</evidence>
<feature type="active site" description="Charge relay system" evidence="15">
    <location>
        <position position="236"/>
    </location>
</feature>
<feature type="active site" description="Charge relay system" evidence="15">
    <location>
        <position position="162"/>
    </location>
</feature>
<evidence type="ECO:0000256" key="4">
    <source>
        <dbReference type="ARBA" id="ARBA00010541"/>
    </source>
</evidence>
<dbReference type="InterPro" id="IPR036034">
    <property type="entry name" value="PDZ_sf"/>
</dbReference>
<evidence type="ECO:0000256" key="15">
    <source>
        <dbReference type="PIRSR" id="PIRSR611782-1"/>
    </source>
</evidence>
<comment type="function">
    <text evidence="2">Might be efficient in the degradation of transiently denatured and unfolded proteins which accumulate in the periplasm following stress conditions.</text>
</comment>
<dbReference type="SMART" id="SM00228">
    <property type="entry name" value="PDZ"/>
    <property type="match status" value="2"/>
</dbReference>
<dbReference type="Pfam" id="PF13365">
    <property type="entry name" value="Trypsin_2"/>
    <property type="match status" value="1"/>
</dbReference>
<evidence type="ECO:0000256" key="17">
    <source>
        <dbReference type="SAM" id="MobiDB-lite"/>
    </source>
</evidence>
<evidence type="ECO:0000256" key="2">
    <source>
        <dbReference type="ARBA" id="ARBA00002610"/>
    </source>
</evidence>
<dbReference type="PANTHER" id="PTHR22939:SF130">
    <property type="entry name" value="PERIPLASMIC SERINE ENDOPROTEASE DEGP-LIKE-RELATED"/>
    <property type="match status" value="1"/>
</dbReference>
<comment type="catalytic activity">
    <reaction evidence="1">
        <text>Acts on substrates that are at least partially unfolded. The cleavage site P1 residue is normally between a pair of hydrophobic residues, such as Val-|-Val.</text>
        <dbReference type="EC" id="3.4.21.107"/>
    </reaction>
</comment>
<dbReference type="NCBIfam" id="TIGR02037">
    <property type="entry name" value="degP_htrA_DO"/>
    <property type="match status" value="1"/>
</dbReference>
<dbReference type="EMBL" id="FOYV01000002">
    <property type="protein sequence ID" value="SFR55716.1"/>
    <property type="molecule type" value="Genomic_DNA"/>
</dbReference>
<dbReference type="InterPro" id="IPR001940">
    <property type="entry name" value="Peptidase_S1C"/>
</dbReference>
<dbReference type="SUPFAM" id="SSF50156">
    <property type="entry name" value="PDZ domain-like"/>
    <property type="match status" value="2"/>
</dbReference>
<evidence type="ECO:0000313" key="20">
    <source>
        <dbReference type="Proteomes" id="UP000199290"/>
    </source>
</evidence>
<dbReference type="GO" id="GO:0006508">
    <property type="term" value="P:proteolysis"/>
    <property type="evidence" value="ECO:0007669"/>
    <property type="project" value="UniProtKB-KW"/>
</dbReference>
<evidence type="ECO:0000259" key="18">
    <source>
        <dbReference type="PROSITE" id="PS50106"/>
    </source>
</evidence>
<dbReference type="InterPro" id="IPR009003">
    <property type="entry name" value="Peptidase_S1_PA"/>
</dbReference>
<accession>A0A1I6HMR1</accession>
<reference evidence="20" key="1">
    <citation type="submission" date="2016-10" db="EMBL/GenBank/DDBJ databases">
        <authorList>
            <person name="Varghese N."/>
            <person name="Submissions S."/>
        </authorList>
    </citation>
    <scope>NUCLEOTIDE SEQUENCE [LARGE SCALE GENOMIC DNA]</scope>
    <source>
        <strain evidence="20">CGMCC 1.6294</strain>
    </source>
</reference>
<dbReference type="Gene3D" id="2.40.10.120">
    <property type="match status" value="1"/>
</dbReference>
<feature type="active site" description="Charge relay system" evidence="15">
    <location>
        <position position="132"/>
    </location>
</feature>
<feature type="binding site" evidence="16">
    <location>
        <position position="162"/>
    </location>
    <ligand>
        <name>substrate</name>
    </ligand>
</feature>
<evidence type="ECO:0000256" key="13">
    <source>
        <dbReference type="ARBA" id="ARBA00023016"/>
    </source>
</evidence>
<dbReference type="EC" id="3.4.21.107" evidence="5"/>
<dbReference type="PRINTS" id="PR00834">
    <property type="entry name" value="PROTEASES2C"/>
</dbReference>
<protein>
    <recommendedName>
        <fullName evidence="6">Probable periplasmic serine endoprotease DegP-like</fullName>
        <ecNumber evidence="5">3.4.21.107</ecNumber>
    </recommendedName>
    <alternativeName>
        <fullName evidence="14">Protease Do</fullName>
    </alternativeName>
</protein>
<evidence type="ECO:0000256" key="9">
    <source>
        <dbReference type="ARBA" id="ARBA00022737"/>
    </source>
</evidence>
<feature type="domain" description="PDZ" evidence="18">
    <location>
        <begin position="397"/>
        <end position="483"/>
    </location>
</feature>
<keyword evidence="9" id="KW-0677">Repeat</keyword>
<feature type="region of interest" description="Disordered" evidence="17">
    <location>
        <begin position="386"/>
        <end position="410"/>
    </location>
</feature>
<evidence type="ECO:0000256" key="5">
    <source>
        <dbReference type="ARBA" id="ARBA00013035"/>
    </source>
</evidence>
<evidence type="ECO:0000256" key="6">
    <source>
        <dbReference type="ARBA" id="ARBA00013958"/>
    </source>
</evidence>
<sequence>MSSRAHVVELPWNAQPQTRTMAMMLVLSFLLLVAWSQPGSARSLPDFTELVEENAGAVVNISTTTAPRANTSGNRGMPFDERQLEQLPEFFQDFFRGPQSPFGGGPGQSQPRRSMGSGFIVSSDGYVLTNNHVVEGADEIIVRLNDRRELPATLVGTDPRSDMAVLKIENGEDLPVVQIGKSEDLKVGEWVFAIGSPFGFDYTVTAGIVSALGRSLPSENYVPFIQTDVAINPGNSGGPLFNLDGEVVGINSQIYTRSGGFMGVSFAIPIDDAMNVFRQIRDKGSVSRGWLGVLIQEVNRDLAESFGLSRPRGALIAEVMADSPAQAAGLQAGDIVLSYDGEEVELSSDLPPMVGRTPVGETANLTVLRGGKEMELQVEIGRLPEQGSQQASAPAGDSSGPASAPLGMTVEPLPSKLAESLGVESGVLVNNVARGPAAEAGIRPRDVITEINRQNVSSVDEFREVVRGLPEGKAVSVRIVREGRALYLVMKP</sequence>
<dbReference type="InterPro" id="IPR011782">
    <property type="entry name" value="Pept_S1C_Do"/>
</dbReference>
<dbReference type="FunFam" id="2.40.10.120:FF:000007">
    <property type="entry name" value="Periplasmic serine endoprotease DegP-like"/>
    <property type="match status" value="1"/>
</dbReference>
<keyword evidence="11" id="KW-0378">Hydrolase</keyword>
<evidence type="ECO:0000256" key="14">
    <source>
        <dbReference type="ARBA" id="ARBA00032850"/>
    </source>
</evidence>
<dbReference type="AlphaFoldDB" id="A0A1I6HMR1"/>
<evidence type="ECO:0000256" key="16">
    <source>
        <dbReference type="PIRSR" id="PIRSR611782-2"/>
    </source>
</evidence>
<dbReference type="Proteomes" id="UP000199290">
    <property type="component" value="Unassembled WGS sequence"/>
</dbReference>
<evidence type="ECO:0000256" key="3">
    <source>
        <dbReference type="ARBA" id="ARBA00004418"/>
    </source>
</evidence>
<keyword evidence="20" id="KW-1185">Reference proteome</keyword>
<evidence type="ECO:0000313" key="19">
    <source>
        <dbReference type="EMBL" id="SFR55716.1"/>
    </source>
</evidence>
<dbReference type="GO" id="GO:0004252">
    <property type="term" value="F:serine-type endopeptidase activity"/>
    <property type="evidence" value="ECO:0007669"/>
    <property type="project" value="InterPro"/>
</dbReference>